<keyword evidence="2" id="KW-1185">Reference proteome</keyword>
<evidence type="ECO:0008006" key="3">
    <source>
        <dbReference type="Google" id="ProtNLM"/>
    </source>
</evidence>
<dbReference type="SUPFAM" id="SSF52540">
    <property type="entry name" value="P-loop containing nucleoside triphosphate hydrolases"/>
    <property type="match status" value="1"/>
</dbReference>
<comment type="caution">
    <text evidence="1">The sequence shown here is derived from an EMBL/GenBank/DDBJ whole genome shotgun (WGS) entry which is preliminary data.</text>
</comment>
<proteinExistence type="predicted"/>
<evidence type="ECO:0000313" key="1">
    <source>
        <dbReference type="EMBL" id="NBZ88004.1"/>
    </source>
</evidence>
<protein>
    <recommendedName>
        <fullName evidence="3">Sulfotransferase family protein</fullName>
    </recommendedName>
</protein>
<gene>
    <name evidence="1" type="ORF">GV832_10485</name>
</gene>
<dbReference type="Proteomes" id="UP001193501">
    <property type="component" value="Unassembled WGS sequence"/>
</dbReference>
<accession>A0AAE4YCZ9</accession>
<dbReference type="AlphaFoldDB" id="A0AAE4YCZ9"/>
<dbReference type="Pfam" id="PF13469">
    <property type="entry name" value="Sulfotransfer_3"/>
    <property type="match status" value="1"/>
</dbReference>
<dbReference type="Gene3D" id="3.40.50.300">
    <property type="entry name" value="P-loop containing nucleotide triphosphate hydrolases"/>
    <property type="match status" value="1"/>
</dbReference>
<dbReference type="EMBL" id="JAABNR010000008">
    <property type="protein sequence ID" value="NBZ88004.1"/>
    <property type="molecule type" value="Genomic_DNA"/>
</dbReference>
<evidence type="ECO:0000313" key="2">
    <source>
        <dbReference type="Proteomes" id="UP001193501"/>
    </source>
</evidence>
<reference evidence="1" key="1">
    <citation type="submission" date="2020-01" db="EMBL/GenBank/DDBJ databases">
        <authorList>
            <person name="Chen W.-M."/>
        </authorList>
    </citation>
    <scope>NUCLEOTIDE SEQUENCE</scope>
    <source>
        <strain evidence="1">CYK-10</strain>
    </source>
</reference>
<organism evidence="1 2">
    <name type="scientific">Stagnihabitans tardus</name>
    <dbReference type="NCBI Taxonomy" id="2699202"/>
    <lineage>
        <taxon>Bacteria</taxon>
        <taxon>Pseudomonadati</taxon>
        <taxon>Pseudomonadota</taxon>
        <taxon>Alphaproteobacteria</taxon>
        <taxon>Rhodobacterales</taxon>
        <taxon>Paracoccaceae</taxon>
        <taxon>Stagnihabitans</taxon>
    </lineage>
</organism>
<dbReference type="InterPro" id="IPR027417">
    <property type="entry name" value="P-loop_NTPase"/>
</dbReference>
<sequence>MVERPVESWSAEELKEFGMLMRPSEGFLFLVTYGRSGSTLAQNLLNAIPGYCIRGENANAVYQICRMIDNFDREPNVQMRRDQLAGRGNLVPEIGQPTDPWYGLELVDIDRMGLRFMNIFCREILNIPPRTRVAGFKEIRYLTDLNFVPAQLDIMTRYFPKARFLFLTRNNEEVADSAWWRNHDKEKLVPQLAKADRVFADYAAGKPNCFMMDYTSFLGGPERLVPLFDWLGEKMDRAVVRAVLGRKLYHAKHLGAPRKPADAAKP</sequence>
<dbReference type="RefSeq" id="WP_168774804.1">
    <property type="nucleotide sequence ID" value="NZ_JAABNR010000008.1"/>
</dbReference>
<name>A0AAE4YCZ9_9RHOB</name>